<evidence type="ECO:0000313" key="3">
    <source>
        <dbReference type="Proteomes" id="UP001182556"/>
    </source>
</evidence>
<feature type="region of interest" description="Disordered" evidence="1">
    <location>
        <begin position="119"/>
        <end position="202"/>
    </location>
</feature>
<dbReference type="Proteomes" id="UP001182556">
    <property type="component" value="Unassembled WGS sequence"/>
</dbReference>
<proteinExistence type="predicted"/>
<evidence type="ECO:0000313" key="2">
    <source>
        <dbReference type="EMBL" id="KAK1926697.1"/>
    </source>
</evidence>
<comment type="caution">
    <text evidence="2">The sequence shown here is derived from an EMBL/GenBank/DDBJ whole genome shotgun (WGS) entry which is preliminary data.</text>
</comment>
<dbReference type="AlphaFoldDB" id="A0AAD9FV93"/>
<sequence>MSIYKPHSFPSLVHPPLTEGTFHLSRPVFHVIVDQHPHDRVPPDILHDLLTPKTTAKGAVAARQPKDEERHFWVAQLILYGLPHSTTVDRDGAKAILRGALKLKDGKWMLPVPRGVKEAEDRLSKAASKAPEGPVGHAKGGTGASASSGQSAMQIGQPGPSTVVSTPAKGKGKAKASDEGSSSALPPKKKAKIDRPPSPSLAEAEEAYVDRRMKQTARKSGMISDGVDNVYIVTCPGIELEWLVHRPLECEFGYRGGYLWGSLVLGIYEAVMRSNARVSPAVVASGKPIPFTWKGQELDTGEILYQTAHQNGTIAFRHGEFSGKIEGPAFGEATCEMVEVLGPVSNGAAQIWENQWGQLNYDAWEKAERDRW</sequence>
<name>A0AAD9FV93_PAPLA</name>
<dbReference type="EMBL" id="JAODAN010000002">
    <property type="protein sequence ID" value="KAK1926697.1"/>
    <property type="molecule type" value="Genomic_DNA"/>
</dbReference>
<keyword evidence="3" id="KW-1185">Reference proteome</keyword>
<reference evidence="2" key="1">
    <citation type="submission" date="2023-02" db="EMBL/GenBank/DDBJ databases">
        <title>Identification and recombinant expression of a fungal hydrolase from Papiliotrema laurentii that hydrolyzes apple cutin and clears colloidal polyester polyurethane.</title>
        <authorList>
            <consortium name="DOE Joint Genome Institute"/>
            <person name="Roman V.A."/>
            <person name="Bojanowski C."/>
            <person name="Crable B.R."/>
            <person name="Wagner D.N."/>
            <person name="Hung C.S."/>
            <person name="Nadeau L.J."/>
            <person name="Schratz L."/>
            <person name="Haridas S."/>
            <person name="Pangilinan J."/>
            <person name="Lipzen A."/>
            <person name="Na H."/>
            <person name="Yan M."/>
            <person name="Ng V."/>
            <person name="Grigoriev I.V."/>
            <person name="Spatafora J.W."/>
            <person name="Barlow D."/>
            <person name="Biffinger J."/>
            <person name="Kelley-Loughnane N."/>
            <person name="Varaljay V.A."/>
            <person name="Crookes-Goodson W.J."/>
        </authorList>
    </citation>
    <scope>NUCLEOTIDE SEQUENCE</scope>
    <source>
        <strain evidence="2">5307AH</strain>
    </source>
</reference>
<gene>
    <name evidence="2" type="ORF">DB88DRAFT_482713</name>
</gene>
<evidence type="ECO:0000256" key="1">
    <source>
        <dbReference type="SAM" id="MobiDB-lite"/>
    </source>
</evidence>
<accession>A0AAD9FV93</accession>
<protein>
    <submittedName>
        <fullName evidence="2">Uncharacterized protein</fullName>
    </submittedName>
</protein>
<organism evidence="2 3">
    <name type="scientific">Papiliotrema laurentii</name>
    <name type="common">Cryptococcus laurentii</name>
    <dbReference type="NCBI Taxonomy" id="5418"/>
    <lineage>
        <taxon>Eukaryota</taxon>
        <taxon>Fungi</taxon>
        <taxon>Dikarya</taxon>
        <taxon>Basidiomycota</taxon>
        <taxon>Agaricomycotina</taxon>
        <taxon>Tremellomycetes</taxon>
        <taxon>Tremellales</taxon>
        <taxon>Rhynchogastremaceae</taxon>
        <taxon>Papiliotrema</taxon>
    </lineage>
</organism>